<dbReference type="SUPFAM" id="SSF47928">
    <property type="entry name" value="N-terminal domain of the delta subunit of the F1F0-ATP synthase"/>
    <property type="match status" value="1"/>
</dbReference>
<dbReference type="PANTHER" id="PTHR11910">
    <property type="entry name" value="ATP SYNTHASE DELTA CHAIN"/>
    <property type="match status" value="1"/>
</dbReference>
<dbReference type="GO" id="GO:0005886">
    <property type="term" value="C:plasma membrane"/>
    <property type="evidence" value="ECO:0007669"/>
    <property type="project" value="UniProtKB-SubCell"/>
</dbReference>
<reference evidence="9 10" key="1">
    <citation type="submission" date="2020-08" db="EMBL/GenBank/DDBJ databases">
        <title>Genomic Encyclopedia of Type Strains, Phase IV (KMG-IV): sequencing the most valuable type-strain genomes for metagenomic binning, comparative biology and taxonomic classification.</title>
        <authorList>
            <person name="Goeker M."/>
        </authorList>
    </citation>
    <scope>NUCLEOTIDE SEQUENCE [LARGE SCALE GENOMIC DNA]</scope>
    <source>
        <strain evidence="9 10">DSM 103737</strain>
    </source>
</reference>
<evidence type="ECO:0000256" key="2">
    <source>
        <dbReference type="ARBA" id="ARBA00022448"/>
    </source>
</evidence>
<keyword evidence="4 8" id="KW-0406">Ion transport</keyword>
<comment type="similarity">
    <text evidence="8">Belongs to the ATPase delta chain family.</text>
</comment>
<comment type="subcellular location">
    <subcellularLocation>
        <location evidence="8">Cell membrane</location>
        <topology evidence="8">Peripheral membrane protein</topology>
    </subcellularLocation>
    <subcellularLocation>
        <location evidence="1">Membrane</location>
    </subcellularLocation>
</comment>
<evidence type="ECO:0000256" key="7">
    <source>
        <dbReference type="ARBA" id="ARBA00023310"/>
    </source>
</evidence>
<keyword evidence="8" id="KW-1003">Cell membrane</keyword>
<dbReference type="GO" id="GO:0045259">
    <property type="term" value="C:proton-transporting ATP synthase complex"/>
    <property type="evidence" value="ECO:0007669"/>
    <property type="project" value="UniProtKB-KW"/>
</dbReference>
<proteinExistence type="inferred from homology"/>
<keyword evidence="6 8" id="KW-0139">CF(1)</keyword>
<dbReference type="HAMAP" id="MF_01416">
    <property type="entry name" value="ATP_synth_delta_bact"/>
    <property type="match status" value="1"/>
</dbReference>
<dbReference type="InterPro" id="IPR020781">
    <property type="entry name" value="ATPase_OSCP/d_CS"/>
</dbReference>
<keyword evidence="2 8" id="KW-0813">Transport</keyword>
<dbReference type="Proteomes" id="UP000577362">
    <property type="component" value="Unassembled WGS sequence"/>
</dbReference>
<protein>
    <recommendedName>
        <fullName evidence="8">ATP synthase subunit delta</fullName>
    </recommendedName>
    <alternativeName>
        <fullName evidence="8">ATP synthase F(1) sector subunit delta</fullName>
    </alternativeName>
    <alternativeName>
        <fullName evidence="8">F-type ATPase subunit delta</fullName>
        <shortName evidence="8">F-ATPase subunit delta</shortName>
    </alternativeName>
</protein>
<dbReference type="EMBL" id="JACIEN010000006">
    <property type="protein sequence ID" value="MBB4019092.1"/>
    <property type="molecule type" value="Genomic_DNA"/>
</dbReference>
<evidence type="ECO:0000256" key="1">
    <source>
        <dbReference type="ARBA" id="ARBA00004370"/>
    </source>
</evidence>
<dbReference type="PRINTS" id="PR00125">
    <property type="entry name" value="ATPASEDELTA"/>
</dbReference>
<evidence type="ECO:0000313" key="10">
    <source>
        <dbReference type="Proteomes" id="UP000577362"/>
    </source>
</evidence>
<keyword evidence="7 8" id="KW-0066">ATP synthesis</keyword>
<dbReference type="PROSITE" id="PS00389">
    <property type="entry name" value="ATPASE_DELTA"/>
    <property type="match status" value="1"/>
</dbReference>
<dbReference type="NCBIfam" id="TIGR01145">
    <property type="entry name" value="ATP_synt_delta"/>
    <property type="match status" value="1"/>
</dbReference>
<dbReference type="Gene3D" id="1.10.520.20">
    <property type="entry name" value="N-terminal domain of the delta subunit of the F1F0-ATP synthase"/>
    <property type="match status" value="1"/>
</dbReference>
<dbReference type="Pfam" id="PF00213">
    <property type="entry name" value="OSCP"/>
    <property type="match status" value="1"/>
</dbReference>
<gene>
    <name evidence="8" type="primary">atpH</name>
    <name evidence="9" type="ORF">GGR16_004139</name>
</gene>
<sequence>MAQGGTIIAGVAGRYASALFDLAKEAGSLDAVESDLKRFNALVAESPDLARLVTSPAFGAEEQERGVAAVLAKAGIGGLAANFIRLVASKRRLFAVRDMVRAYSALVAREKGIVHAEVTLAEAPSQKALDEIKAAVKAVAGGEIALDVKIDPAILGGLIVKLGSRMVDASLRYKLNSIRFAMKEVG</sequence>
<dbReference type="AlphaFoldDB" id="A0A840C502"/>
<dbReference type="GO" id="GO:0046933">
    <property type="term" value="F:proton-transporting ATP synthase activity, rotational mechanism"/>
    <property type="evidence" value="ECO:0007669"/>
    <property type="project" value="UniProtKB-UniRule"/>
</dbReference>
<keyword evidence="5 8" id="KW-0472">Membrane</keyword>
<keyword evidence="3 8" id="KW-0375">Hydrogen ion transport</keyword>
<dbReference type="InterPro" id="IPR000711">
    <property type="entry name" value="ATPase_OSCP/dsu"/>
</dbReference>
<comment type="function">
    <text evidence="8">F(1)F(0) ATP synthase produces ATP from ADP in the presence of a proton or sodium gradient. F-type ATPases consist of two structural domains, F(1) containing the extramembraneous catalytic core and F(0) containing the membrane proton channel, linked together by a central stalk and a peripheral stalk. During catalysis, ATP synthesis in the catalytic domain of F(1) is coupled via a rotary mechanism of the central stalk subunits to proton translocation.</text>
</comment>
<evidence type="ECO:0000256" key="6">
    <source>
        <dbReference type="ARBA" id="ARBA00023196"/>
    </source>
</evidence>
<keyword evidence="10" id="KW-1185">Reference proteome</keyword>
<evidence type="ECO:0000313" key="9">
    <source>
        <dbReference type="EMBL" id="MBB4019092.1"/>
    </source>
</evidence>
<organism evidence="9 10">
    <name type="scientific">Chelatococcus caeni</name>
    <dbReference type="NCBI Taxonomy" id="1348468"/>
    <lineage>
        <taxon>Bacteria</taxon>
        <taxon>Pseudomonadati</taxon>
        <taxon>Pseudomonadota</taxon>
        <taxon>Alphaproteobacteria</taxon>
        <taxon>Hyphomicrobiales</taxon>
        <taxon>Chelatococcaceae</taxon>
        <taxon>Chelatococcus</taxon>
    </lineage>
</organism>
<dbReference type="NCBIfam" id="NF004406">
    <property type="entry name" value="PRK05758.3-2"/>
    <property type="match status" value="1"/>
</dbReference>
<comment type="function">
    <text evidence="8">This protein is part of the stalk that links CF(0) to CF(1). It either transmits conformational changes from CF(0) to CF(1) or is implicated in proton conduction.</text>
</comment>
<comment type="caution">
    <text evidence="9">The sequence shown here is derived from an EMBL/GenBank/DDBJ whole genome shotgun (WGS) entry which is preliminary data.</text>
</comment>
<name>A0A840C502_9HYPH</name>
<accession>A0A840C502</accession>
<evidence type="ECO:0000256" key="8">
    <source>
        <dbReference type="HAMAP-Rule" id="MF_01416"/>
    </source>
</evidence>
<dbReference type="InterPro" id="IPR026015">
    <property type="entry name" value="ATP_synth_OSCP/delta_N_sf"/>
</dbReference>
<evidence type="ECO:0000256" key="3">
    <source>
        <dbReference type="ARBA" id="ARBA00022781"/>
    </source>
</evidence>
<evidence type="ECO:0000256" key="5">
    <source>
        <dbReference type="ARBA" id="ARBA00023136"/>
    </source>
</evidence>
<evidence type="ECO:0000256" key="4">
    <source>
        <dbReference type="ARBA" id="ARBA00023065"/>
    </source>
</evidence>
<dbReference type="RefSeq" id="WP_183317825.1">
    <property type="nucleotide sequence ID" value="NZ_JACIEN010000006.1"/>
</dbReference>